<reference evidence="2 3" key="1">
    <citation type="submission" date="2019-03" db="EMBL/GenBank/DDBJ databases">
        <title>Genomic Encyclopedia of Archaeal and Bacterial Type Strains, Phase II (KMG-II): from individual species to whole genera.</title>
        <authorList>
            <person name="Goeker M."/>
        </authorList>
    </citation>
    <scope>NUCLEOTIDE SEQUENCE [LARGE SCALE GENOMIC DNA]</scope>
    <source>
        <strain evidence="2 3">DSM 22554</strain>
    </source>
</reference>
<sequence>MRKVPLKLREISTRSFTNKIIYPVMIAILAISGMLPHTLYAQDSTEVVATTKKDTIVFNGSITATNKGISTIPSSTLGKAATIFYFSFRKDKLSFEPELRFDMEDLKPWAFIFWWRYRIVENEKWRLQIGVNPSLSFKSQSIIKNGETEKILAVERAPTADIAPTYFLSNKVNLGLYYMYTHRLEGTTRNTHFLAFRTNVSKLMIEDYEFRVSPQIYYLRIDGQEGIYASSGVSVNKQNLPFTLSALFNRKINSNITIGDDYIWNVSLTYNFGNRYIGL</sequence>
<evidence type="ECO:0000256" key="1">
    <source>
        <dbReference type="SAM" id="Phobius"/>
    </source>
</evidence>
<dbReference type="AlphaFoldDB" id="A0A4R1M1L3"/>
<keyword evidence="1" id="KW-1133">Transmembrane helix</keyword>
<accession>A0A4R1M1L3</accession>
<proteinExistence type="predicted"/>
<comment type="caution">
    <text evidence="2">The sequence shown here is derived from an EMBL/GenBank/DDBJ whole genome shotgun (WGS) entry which is preliminary data.</text>
</comment>
<dbReference type="EMBL" id="SMGO01000001">
    <property type="protein sequence ID" value="TCK85565.1"/>
    <property type="molecule type" value="Genomic_DNA"/>
</dbReference>
<evidence type="ECO:0000313" key="2">
    <source>
        <dbReference type="EMBL" id="TCK85565.1"/>
    </source>
</evidence>
<feature type="transmembrane region" description="Helical" evidence="1">
    <location>
        <begin position="20"/>
        <end position="40"/>
    </location>
</feature>
<keyword evidence="1" id="KW-0472">Membrane</keyword>
<organism evidence="2 3">
    <name type="scientific">Albibacterium bauzanense</name>
    <dbReference type="NCBI Taxonomy" id="653929"/>
    <lineage>
        <taxon>Bacteria</taxon>
        <taxon>Pseudomonadati</taxon>
        <taxon>Bacteroidota</taxon>
        <taxon>Sphingobacteriia</taxon>
        <taxon>Sphingobacteriales</taxon>
        <taxon>Sphingobacteriaceae</taxon>
        <taxon>Albibacterium</taxon>
    </lineage>
</organism>
<evidence type="ECO:0008006" key="4">
    <source>
        <dbReference type="Google" id="ProtNLM"/>
    </source>
</evidence>
<evidence type="ECO:0000313" key="3">
    <source>
        <dbReference type="Proteomes" id="UP000294616"/>
    </source>
</evidence>
<keyword evidence="3" id="KW-1185">Reference proteome</keyword>
<dbReference type="Proteomes" id="UP000294616">
    <property type="component" value="Unassembled WGS sequence"/>
</dbReference>
<gene>
    <name evidence="2" type="ORF">C8N28_0876</name>
</gene>
<name>A0A4R1M1L3_9SPHI</name>
<keyword evidence="1" id="KW-0812">Transmembrane</keyword>
<protein>
    <recommendedName>
        <fullName evidence="4">Outer membrane protein with beta-barrel domain</fullName>
    </recommendedName>
</protein>